<dbReference type="Gene3D" id="3.40.1440.10">
    <property type="entry name" value="GIY-YIG endonuclease"/>
    <property type="match status" value="1"/>
</dbReference>
<accession>A0A323UN10</accession>
<dbReference type="Pfam" id="PF01541">
    <property type="entry name" value="GIY-YIG"/>
    <property type="match status" value="1"/>
</dbReference>
<proteinExistence type="inferred from homology"/>
<feature type="compositionally biased region" description="Basic residues" evidence="2">
    <location>
        <begin position="95"/>
        <end position="113"/>
    </location>
</feature>
<evidence type="ECO:0000313" key="4">
    <source>
        <dbReference type="EMBL" id="PZA09058.1"/>
    </source>
</evidence>
<dbReference type="InterPro" id="IPR050190">
    <property type="entry name" value="UPF0213_domain"/>
</dbReference>
<name>A0A323UN10_RHOPL</name>
<dbReference type="InterPro" id="IPR000305">
    <property type="entry name" value="GIY-YIG_endonuc"/>
</dbReference>
<evidence type="ECO:0000256" key="2">
    <source>
        <dbReference type="SAM" id="MobiDB-lite"/>
    </source>
</evidence>
<comment type="similarity">
    <text evidence="1">Belongs to the UPF0213 family.</text>
</comment>
<dbReference type="OrthoDB" id="7159537at2"/>
<evidence type="ECO:0000256" key="1">
    <source>
        <dbReference type="ARBA" id="ARBA00007435"/>
    </source>
</evidence>
<reference evidence="4 5" key="1">
    <citation type="submission" date="2018-06" db="EMBL/GenBank/DDBJ databases">
        <title>Draft Whole-Genome Sequence of the purple photosynthetic bacterium Rhodospeudomonas palustris XCP.</title>
        <authorList>
            <person name="Rayyan A."/>
            <person name="Meyer T.E."/>
            <person name="Kyndt J.A."/>
        </authorList>
    </citation>
    <scope>NUCLEOTIDE SEQUENCE [LARGE SCALE GENOMIC DNA]</scope>
    <source>
        <strain evidence="4 5">XCP</strain>
    </source>
</reference>
<dbReference type="PROSITE" id="PS50164">
    <property type="entry name" value="GIY_YIG"/>
    <property type="match status" value="1"/>
</dbReference>
<dbReference type="Proteomes" id="UP000248134">
    <property type="component" value="Unassembled WGS sequence"/>
</dbReference>
<feature type="region of interest" description="Disordered" evidence="2">
    <location>
        <begin position="87"/>
        <end position="113"/>
    </location>
</feature>
<dbReference type="CDD" id="cd10449">
    <property type="entry name" value="GIY-YIG_SLX1_like"/>
    <property type="match status" value="1"/>
</dbReference>
<dbReference type="InterPro" id="IPR035901">
    <property type="entry name" value="GIY-YIG_endonuc_sf"/>
</dbReference>
<organism evidence="4 5">
    <name type="scientific">Rhodopseudomonas palustris</name>
    <dbReference type="NCBI Taxonomy" id="1076"/>
    <lineage>
        <taxon>Bacteria</taxon>
        <taxon>Pseudomonadati</taxon>
        <taxon>Pseudomonadota</taxon>
        <taxon>Alphaproteobacteria</taxon>
        <taxon>Hyphomicrobiales</taxon>
        <taxon>Nitrobacteraceae</taxon>
        <taxon>Rhodopseudomonas</taxon>
    </lineage>
</organism>
<feature type="domain" description="GIY-YIG" evidence="3">
    <location>
        <begin position="8"/>
        <end position="87"/>
    </location>
</feature>
<dbReference type="RefSeq" id="WP_110788822.1">
    <property type="nucleotide sequence ID" value="NZ_QKQS01000042.1"/>
</dbReference>
<comment type="caution">
    <text evidence="4">The sequence shown here is derived from an EMBL/GenBank/DDBJ whole genome shotgun (WGS) entry which is preliminary data.</text>
</comment>
<evidence type="ECO:0000313" key="5">
    <source>
        <dbReference type="Proteomes" id="UP000248134"/>
    </source>
</evidence>
<dbReference type="AlphaFoldDB" id="A0A323UN10"/>
<dbReference type="PANTHER" id="PTHR34477:SF1">
    <property type="entry name" value="UPF0213 PROTEIN YHBQ"/>
    <property type="match status" value="1"/>
</dbReference>
<evidence type="ECO:0000259" key="3">
    <source>
        <dbReference type="PROSITE" id="PS50164"/>
    </source>
</evidence>
<dbReference type="EMBL" id="QKQS01000042">
    <property type="protein sequence ID" value="PZA09058.1"/>
    <property type="molecule type" value="Genomic_DNA"/>
</dbReference>
<dbReference type="PANTHER" id="PTHR34477">
    <property type="entry name" value="UPF0213 PROTEIN YHBQ"/>
    <property type="match status" value="1"/>
</dbReference>
<protein>
    <submittedName>
        <fullName evidence="4">GIY-YIG nuclease family protein</fullName>
    </submittedName>
</protein>
<gene>
    <name evidence="4" type="ORF">DNX69_25545</name>
</gene>
<dbReference type="SUPFAM" id="SSF82771">
    <property type="entry name" value="GIY-YIG endonuclease"/>
    <property type="match status" value="1"/>
</dbReference>
<sequence length="113" mass="13087">MQQAPAEEECFVYVLGCAHAGRYLTYVGWTLDLDRRLAQHNAGTGARSTRGRAWVLIHSERFTCRRDAMSREWHLKRDRTFRRRLAAEAQAHVAKPPKARKAVPARNTTRRRS</sequence>